<organism evidence="5">
    <name type="scientific">Blautia glucerasea</name>
    <dbReference type="NCBI Taxonomy" id="536633"/>
    <lineage>
        <taxon>Bacteria</taxon>
        <taxon>Bacillati</taxon>
        <taxon>Bacillota</taxon>
        <taxon>Clostridia</taxon>
        <taxon>Lachnospirales</taxon>
        <taxon>Lachnospiraceae</taxon>
        <taxon>Blautia</taxon>
    </lineage>
</organism>
<dbReference type="InterPro" id="IPR019888">
    <property type="entry name" value="Tscrpt_reg_AsnC-like"/>
</dbReference>
<dbReference type="EMBL" id="CACRST010000022">
    <property type="protein sequence ID" value="VYT21461.1"/>
    <property type="molecule type" value="Genomic_DNA"/>
</dbReference>
<keyword evidence="3" id="KW-0804">Transcription</keyword>
<dbReference type="InterPro" id="IPR011008">
    <property type="entry name" value="Dimeric_a/b-barrel"/>
</dbReference>
<dbReference type="PANTHER" id="PTHR30154">
    <property type="entry name" value="LEUCINE-RESPONSIVE REGULATORY PROTEIN"/>
    <property type="match status" value="1"/>
</dbReference>
<evidence type="ECO:0000313" key="5">
    <source>
        <dbReference type="EMBL" id="VYT21461.1"/>
    </source>
</evidence>
<dbReference type="SUPFAM" id="SSF46785">
    <property type="entry name" value="Winged helix' DNA-binding domain"/>
    <property type="match status" value="1"/>
</dbReference>
<evidence type="ECO:0000256" key="1">
    <source>
        <dbReference type="ARBA" id="ARBA00023015"/>
    </source>
</evidence>
<evidence type="ECO:0000256" key="2">
    <source>
        <dbReference type="ARBA" id="ARBA00023125"/>
    </source>
</evidence>
<proteinExistence type="predicted"/>
<dbReference type="RefSeq" id="WP_412110001.1">
    <property type="nucleotide sequence ID" value="NZ_CACRST010000022.1"/>
</dbReference>
<dbReference type="GO" id="GO:0043565">
    <property type="term" value="F:sequence-specific DNA binding"/>
    <property type="evidence" value="ECO:0007669"/>
    <property type="project" value="InterPro"/>
</dbReference>
<reference evidence="5" key="1">
    <citation type="submission" date="2019-11" db="EMBL/GenBank/DDBJ databases">
        <authorList>
            <person name="Feng L."/>
        </authorList>
    </citation>
    <scope>NUCLEOTIDE SEQUENCE</scope>
    <source>
        <strain evidence="5">BgluceraseaLFYP119</strain>
    </source>
</reference>
<dbReference type="GO" id="GO:0043200">
    <property type="term" value="P:response to amino acid"/>
    <property type="evidence" value="ECO:0007669"/>
    <property type="project" value="TreeGrafter"/>
</dbReference>
<dbReference type="InterPro" id="IPR000485">
    <property type="entry name" value="AsnC-type_HTH_dom"/>
</dbReference>
<dbReference type="GO" id="GO:0005829">
    <property type="term" value="C:cytosol"/>
    <property type="evidence" value="ECO:0007669"/>
    <property type="project" value="TreeGrafter"/>
</dbReference>
<evidence type="ECO:0000259" key="4">
    <source>
        <dbReference type="PROSITE" id="PS50956"/>
    </source>
</evidence>
<sequence length="172" mass="19569">MHIEGLDELDNRIVEIIKDNARLTYSEIGAKAGVSRISVKKRMEALEKKGIIQGYKVVIDSTKIPEGVRFLLDLETTPECFEDIVEWLARCKHIRQIYSVSGDCAIHATGFVSNPKNLQIFVNTLYREANKGIRRMSCKTILSTLMDMDGGVDYERYQKSEYLETGAGFERN</sequence>
<name>A0A6N2UZB9_9FIRM</name>
<dbReference type="PRINTS" id="PR00033">
    <property type="entry name" value="HTHASNC"/>
</dbReference>
<gene>
    <name evidence="5" type="primary">lrpC</name>
    <name evidence="5" type="ORF">BGLFYP119_02296</name>
</gene>
<dbReference type="InterPro" id="IPR036390">
    <property type="entry name" value="WH_DNA-bd_sf"/>
</dbReference>
<dbReference type="Gene3D" id="3.30.70.920">
    <property type="match status" value="1"/>
</dbReference>
<dbReference type="PROSITE" id="PS50956">
    <property type="entry name" value="HTH_ASNC_2"/>
    <property type="match status" value="1"/>
</dbReference>
<dbReference type="SMART" id="SM00344">
    <property type="entry name" value="HTH_ASNC"/>
    <property type="match status" value="1"/>
</dbReference>
<dbReference type="Pfam" id="PF13412">
    <property type="entry name" value="HTH_24"/>
    <property type="match status" value="1"/>
</dbReference>
<dbReference type="PANTHER" id="PTHR30154:SF50">
    <property type="entry name" value="TRANSCRIPTIONAL REGULATOR, ASNC FAMILY"/>
    <property type="match status" value="1"/>
</dbReference>
<dbReference type="Gene3D" id="1.10.10.10">
    <property type="entry name" value="Winged helix-like DNA-binding domain superfamily/Winged helix DNA-binding domain"/>
    <property type="match status" value="1"/>
</dbReference>
<accession>A0A6N2UZB9</accession>
<dbReference type="AlphaFoldDB" id="A0A6N2UZB9"/>
<dbReference type="InterPro" id="IPR036388">
    <property type="entry name" value="WH-like_DNA-bd_sf"/>
</dbReference>
<evidence type="ECO:0000256" key="3">
    <source>
        <dbReference type="ARBA" id="ARBA00023163"/>
    </source>
</evidence>
<keyword evidence="2" id="KW-0238">DNA-binding</keyword>
<dbReference type="SUPFAM" id="SSF54909">
    <property type="entry name" value="Dimeric alpha+beta barrel"/>
    <property type="match status" value="1"/>
</dbReference>
<keyword evidence="1" id="KW-0805">Transcription regulation</keyword>
<protein>
    <submittedName>
        <fullName evidence="5">HTH-type transcriptional regulator LrpC</fullName>
    </submittedName>
</protein>
<feature type="domain" description="HTH asnC-type" evidence="4">
    <location>
        <begin position="6"/>
        <end position="69"/>
    </location>
</feature>